<dbReference type="GO" id="GO:0004061">
    <property type="term" value="F:arylformamidase activity"/>
    <property type="evidence" value="ECO:0007669"/>
    <property type="project" value="InterPro"/>
</dbReference>
<evidence type="ECO:0000313" key="1">
    <source>
        <dbReference type="EMBL" id="ADH65109.1"/>
    </source>
</evidence>
<dbReference type="Gene3D" id="3.50.30.50">
    <property type="entry name" value="Putative cyclase"/>
    <property type="match status" value="1"/>
</dbReference>
<dbReference type="PANTHER" id="PTHR43564:SF2">
    <property type="entry name" value="BLR6059 PROTEIN"/>
    <property type="match status" value="1"/>
</dbReference>
<keyword evidence="1" id="KW-0614">Plasmid</keyword>
<keyword evidence="2" id="KW-1185">Reference proteome</keyword>
<dbReference type="AlphaFoldDB" id="D7BIV3"/>
<accession>D7BIV3</accession>
<dbReference type="Proteomes" id="UP000001916">
    <property type="component" value="Plasmid pMESIL01"/>
</dbReference>
<dbReference type="EMBL" id="CP002043">
    <property type="protein sequence ID" value="ADH65109.1"/>
    <property type="molecule type" value="Genomic_DNA"/>
</dbReference>
<evidence type="ECO:0000313" key="2">
    <source>
        <dbReference type="Proteomes" id="UP000001916"/>
    </source>
</evidence>
<dbReference type="OrthoDB" id="9796085at2"/>
<dbReference type="PANTHER" id="PTHR43564">
    <property type="entry name" value="KYNURENINE FORMAMIDASE-LIKE PROTEIN"/>
    <property type="match status" value="1"/>
</dbReference>
<gene>
    <name evidence="1" type="ORF">Mesil_3295</name>
</gene>
<reference evidence="1 2" key="1">
    <citation type="journal article" date="2010" name="Stand. Genomic Sci.">
        <title>Complete genome sequence of Meiothermus silvanus type strain (VI-R2).</title>
        <authorList>
            <person name="Sikorski J."/>
            <person name="Tindall B.J."/>
            <person name="Lowry S."/>
            <person name="Lucas S."/>
            <person name="Nolan M."/>
            <person name="Copeland A."/>
            <person name="Glavina Del Rio T."/>
            <person name="Tice H."/>
            <person name="Cheng J.F."/>
            <person name="Han C."/>
            <person name="Pitluck S."/>
            <person name="Liolios K."/>
            <person name="Ivanova N."/>
            <person name="Mavromatis K."/>
            <person name="Mikhailova N."/>
            <person name="Pati A."/>
            <person name="Goodwin L."/>
            <person name="Chen A."/>
            <person name="Palaniappan K."/>
            <person name="Land M."/>
            <person name="Hauser L."/>
            <person name="Chang Y.J."/>
            <person name="Jeffries C.D."/>
            <person name="Rohde M."/>
            <person name="Goker M."/>
            <person name="Woyke T."/>
            <person name="Bristow J."/>
            <person name="Eisen J.A."/>
            <person name="Markowitz V."/>
            <person name="Hugenholtz P."/>
            <person name="Kyrpides N.C."/>
            <person name="Klenk H.P."/>
            <person name="Lapidus A."/>
        </authorList>
    </citation>
    <scope>NUCLEOTIDE SEQUENCE [LARGE SCALE GENOMIC DNA]</scope>
    <source>
        <strain evidence="2">ATCC 700542 / DSM 9946 / VI-R2</strain>
        <plasmid evidence="2">Plasmid pMESIL01</plasmid>
    </source>
</reference>
<organism evidence="1 2">
    <name type="scientific">Allomeiothermus silvanus (strain ATCC 700542 / DSM 9946 / NBRC 106475 / NCIMB 13440 / VI-R2)</name>
    <name type="common">Thermus silvanus</name>
    <dbReference type="NCBI Taxonomy" id="526227"/>
    <lineage>
        <taxon>Bacteria</taxon>
        <taxon>Thermotogati</taxon>
        <taxon>Deinococcota</taxon>
        <taxon>Deinococci</taxon>
        <taxon>Thermales</taxon>
        <taxon>Thermaceae</taxon>
        <taxon>Allomeiothermus</taxon>
    </lineage>
</organism>
<dbReference type="InterPro" id="IPR037175">
    <property type="entry name" value="KFase_sf"/>
</dbReference>
<dbReference type="HOGENOM" id="CLU_030671_2_2_0"/>
<protein>
    <submittedName>
        <fullName evidence="1">Extracellular ligand-binding receptor</fullName>
    </submittedName>
</protein>
<name>D7BIV3_ALLS1</name>
<dbReference type="InterPro" id="IPR007325">
    <property type="entry name" value="KFase/CYL"/>
</dbReference>
<dbReference type="SUPFAM" id="SSF102198">
    <property type="entry name" value="Putative cyclase"/>
    <property type="match status" value="1"/>
</dbReference>
<dbReference type="Pfam" id="PF04199">
    <property type="entry name" value="Cyclase"/>
    <property type="match status" value="1"/>
</dbReference>
<dbReference type="RefSeq" id="WP_013159630.1">
    <property type="nucleotide sequence ID" value="NC_014213.1"/>
</dbReference>
<sequence>MNLWEVYNQYFKTATFTDLTHTFFPGQPKFPALPDEEHSHFCRLEDGALFDIQKYSFVGQWGTHVDPPLHMILGGRSIDQLEVRETLLPLVVVNVADKVAGDPDYCIQMEDVERWEAQHGPIPFGSLVAMRTDWSKRWPDPAAMANRDADGVQHFPGWSLEVLRFLLETRRVAAIGHETTDTDGGIACSREDSDWALEKYILAHDRWQVELLTNLDKVPEAGALVVVGWPKPKGGSGFPARVVAIHRAA</sequence>
<proteinExistence type="predicted"/>
<dbReference type="KEGG" id="msv:Mesil_3295"/>
<keyword evidence="1" id="KW-0675">Receptor</keyword>
<dbReference type="GO" id="GO:0019441">
    <property type="term" value="P:L-tryptophan catabolic process to kynurenine"/>
    <property type="evidence" value="ECO:0007669"/>
    <property type="project" value="InterPro"/>
</dbReference>
<geneLocation type="plasmid" evidence="1 2">
    <name>pMESIL01</name>
</geneLocation>
<dbReference type="eggNOG" id="COG1878">
    <property type="taxonomic scope" value="Bacteria"/>
</dbReference>